<name>A0A4R0XL50_9MOLU</name>
<accession>A0A4R0XL50</accession>
<feature type="transmembrane region" description="Helical" evidence="1">
    <location>
        <begin position="9"/>
        <end position="30"/>
    </location>
</feature>
<evidence type="ECO:0000256" key="1">
    <source>
        <dbReference type="SAM" id="Phobius"/>
    </source>
</evidence>
<dbReference type="RefSeq" id="WP_131613326.1">
    <property type="nucleotide sequence ID" value="NZ_PSZP01000008.1"/>
</dbReference>
<proteinExistence type="predicted"/>
<evidence type="ECO:0000313" key="2">
    <source>
        <dbReference type="EMBL" id="TCG11386.1"/>
    </source>
</evidence>
<keyword evidence="1" id="KW-0472">Membrane</keyword>
<dbReference type="Proteomes" id="UP000291072">
    <property type="component" value="Unassembled WGS sequence"/>
</dbReference>
<organism evidence="2 3">
    <name type="scientific">Mycoplasma todarodis</name>
    <dbReference type="NCBI Taxonomy" id="1937191"/>
    <lineage>
        <taxon>Bacteria</taxon>
        <taxon>Bacillati</taxon>
        <taxon>Mycoplasmatota</taxon>
        <taxon>Mollicutes</taxon>
        <taxon>Mycoplasmataceae</taxon>
        <taxon>Mycoplasma</taxon>
    </lineage>
</organism>
<protein>
    <submittedName>
        <fullName evidence="2">Uncharacterized protein</fullName>
    </submittedName>
</protein>
<sequence length="149" mass="16048">MGKFSPRRIITMIILIIAALAGIILGAVTLTHKVANGTTGQSEILAKAFDPEFLKGLPHNNYWGRWNIAYYGGLGAIAAGAFAALLFIIGLVLTLIKGKSFGWIMLFIGFGLMVMALSMGFLAHVAVKDLSSVEWLINPKNLPHAPIKK</sequence>
<dbReference type="AlphaFoldDB" id="A0A4R0XL50"/>
<keyword evidence="1" id="KW-0812">Transmembrane</keyword>
<feature type="transmembrane region" description="Helical" evidence="1">
    <location>
        <begin position="68"/>
        <end position="96"/>
    </location>
</feature>
<evidence type="ECO:0000313" key="3">
    <source>
        <dbReference type="Proteomes" id="UP000291072"/>
    </source>
</evidence>
<feature type="transmembrane region" description="Helical" evidence="1">
    <location>
        <begin position="103"/>
        <end position="127"/>
    </location>
</feature>
<keyword evidence="3" id="KW-1185">Reference proteome</keyword>
<comment type="caution">
    <text evidence="2">The sequence shown here is derived from an EMBL/GenBank/DDBJ whole genome shotgun (WGS) entry which is preliminary data.</text>
</comment>
<dbReference type="EMBL" id="PSZP01000008">
    <property type="protein sequence ID" value="TCG11386.1"/>
    <property type="molecule type" value="Genomic_DNA"/>
</dbReference>
<reference evidence="2 3" key="1">
    <citation type="submission" date="2018-02" db="EMBL/GenBank/DDBJ databases">
        <title>Mycoplasma marinum and Mycoplasma todarodis sp. nov., moderately halophilic and psychrotolerant mycoplasmas isolated from cephalopods.</title>
        <authorList>
            <person name="Viver T."/>
        </authorList>
    </citation>
    <scope>NUCLEOTIDE SEQUENCE [LARGE SCALE GENOMIC DNA]</scope>
    <source>
        <strain evidence="2 3">5H</strain>
    </source>
</reference>
<gene>
    <name evidence="2" type="ORF">C4B25_01670</name>
</gene>
<keyword evidence="1" id="KW-1133">Transmembrane helix</keyword>